<evidence type="ECO:0000313" key="3">
    <source>
        <dbReference type="Proteomes" id="UP000319040"/>
    </source>
</evidence>
<name>A0A521F8W5_SACCC</name>
<dbReference type="CDD" id="cd02440">
    <property type="entry name" value="AdoMet_MTases"/>
    <property type="match status" value="1"/>
</dbReference>
<dbReference type="SUPFAM" id="SSF53335">
    <property type="entry name" value="S-adenosyl-L-methionine-dependent methyltransferases"/>
    <property type="match status" value="1"/>
</dbReference>
<dbReference type="Pfam" id="PF13847">
    <property type="entry name" value="Methyltransf_31"/>
    <property type="match status" value="1"/>
</dbReference>
<gene>
    <name evidence="2" type="ORF">SAMN06265379_11627</name>
</gene>
<keyword evidence="3" id="KW-1185">Reference proteome</keyword>
<proteinExistence type="predicted"/>
<sequence length="209" mass="24097">MENFKRKNHWENIYQTTELKDVSWFEPTPETSLDFFKQFNVPKTAKVIDIGGGDSFLVDHLLDLGFQDISVLDISASAIERAKQRLGPKANKIKWIVADVVTFKPTTKFDFWHDRAAFHFLTDEQEISNSIETAEQYINPTGVLVIGTFSEKGPKKCSGIEIKQYSETSMTDRLKNLFEKIKCLTVDHKTPFDTIQNFVFCSFRKLRTT</sequence>
<evidence type="ECO:0000313" key="2">
    <source>
        <dbReference type="EMBL" id="SMO92655.1"/>
    </source>
</evidence>
<protein>
    <submittedName>
        <fullName evidence="2">Nodulation protein S (NodS)</fullName>
    </submittedName>
</protein>
<accession>A0A521F8W5</accession>
<dbReference type="Gene3D" id="3.40.50.150">
    <property type="entry name" value="Vaccinia Virus protein VP39"/>
    <property type="match status" value="1"/>
</dbReference>
<dbReference type="Proteomes" id="UP000319040">
    <property type="component" value="Unassembled WGS sequence"/>
</dbReference>
<feature type="domain" description="Methyltransferase" evidence="1">
    <location>
        <begin position="44"/>
        <end position="153"/>
    </location>
</feature>
<dbReference type="RefSeq" id="WP_142534800.1">
    <property type="nucleotide sequence ID" value="NZ_FXTB01000016.1"/>
</dbReference>
<reference evidence="2 3" key="1">
    <citation type="submission" date="2017-05" db="EMBL/GenBank/DDBJ databases">
        <authorList>
            <person name="Varghese N."/>
            <person name="Submissions S."/>
        </authorList>
    </citation>
    <scope>NUCLEOTIDE SEQUENCE [LARGE SCALE GENOMIC DNA]</scope>
    <source>
        <strain evidence="2 3">DSM 27040</strain>
    </source>
</reference>
<dbReference type="EMBL" id="FXTB01000016">
    <property type="protein sequence ID" value="SMO92655.1"/>
    <property type="molecule type" value="Genomic_DNA"/>
</dbReference>
<dbReference type="OrthoDB" id="9788660at2"/>
<dbReference type="InterPro" id="IPR025714">
    <property type="entry name" value="Methyltranfer_dom"/>
</dbReference>
<evidence type="ECO:0000259" key="1">
    <source>
        <dbReference type="Pfam" id="PF13847"/>
    </source>
</evidence>
<organism evidence="2 3">
    <name type="scientific">Saccharicrinis carchari</name>
    <dbReference type="NCBI Taxonomy" id="1168039"/>
    <lineage>
        <taxon>Bacteria</taxon>
        <taxon>Pseudomonadati</taxon>
        <taxon>Bacteroidota</taxon>
        <taxon>Bacteroidia</taxon>
        <taxon>Marinilabiliales</taxon>
        <taxon>Marinilabiliaceae</taxon>
        <taxon>Saccharicrinis</taxon>
    </lineage>
</organism>
<dbReference type="PANTHER" id="PTHR12843:SF5">
    <property type="entry name" value="EEF1A LYSINE METHYLTRANSFERASE 2"/>
    <property type="match status" value="1"/>
</dbReference>
<dbReference type="InterPro" id="IPR029063">
    <property type="entry name" value="SAM-dependent_MTases_sf"/>
</dbReference>
<dbReference type="AlphaFoldDB" id="A0A521F8W5"/>
<dbReference type="PANTHER" id="PTHR12843">
    <property type="entry name" value="PROTEIN-LYSINE N-METHYLTRANSFERASE METTL10"/>
    <property type="match status" value="1"/>
</dbReference>